<accession>A0A919GN74</accession>
<evidence type="ECO:0000313" key="3">
    <source>
        <dbReference type="EMBL" id="GHH87016.1"/>
    </source>
</evidence>
<keyword evidence="4" id="KW-1185">Reference proteome</keyword>
<protein>
    <recommendedName>
        <fullName evidence="2">LTD domain-containing protein</fullName>
    </recommendedName>
</protein>
<feature type="signal peptide" evidence="1">
    <location>
        <begin position="1"/>
        <end position="43"/>
    </location>
</feature>
<comment type="caution">
    <text evidence="3">The sequence shown here is derived from an EMBL/GenBank/DDBJ whole genome shotgun (WGS) entry which is preliminary data.</text>
</comment>
<evidence type="ECO:0000259" key="2">
    <source>
        <dbReference type="PROSITE" id="PS51841"/>
    </source>
</evidence>
<feature type="domain" description="LTD" evidence="2">
    <location>
        <begin position="35"/>
        <end position="164"/>
    </location>
</feature>
<dbReference type="Pfam" id="PF00932">
    <property type="entry name" value="LTD"/>
    <property type="match status" value="1"/>
</dbReference>
<proteinExistence type="predicted"/>
<feature type="chain" id="PRO_5038009787" description="LTD domain-containing protein" evidence="1">
    <location>
        <begin position="44"/>
        <end position="165"/>
    </location>
</feature>
<keyword evidence="1" id="KW-0732">Signal</keyword>
<dbReference type="PROSITE" id="PS51841">
    <property type="entry name" value="LTD"/>
    <property type="match status" value="1"/>
</dbReference>
<reference evidence="3" key="1">
    <citation type="journal article" date="2014" name="Int. J. Syst. Evol. Microbiol.">
        <title>Complete genome sequence of Corynebacterium casei LMG S-19264T (=DSM 44701T), isolated from a smear-ripened cheese.</title>
        <authorList>
            <consortium name="US DOE Joint Genome Institute (JGI-PGF)"/>
            <person name="Walter F."/>
            <person name="Albersmeier A."/>
            <person name="Kalinowski J."/>
            <person name="Ruckert C."/>
        </authorList>
    </citation>
    <scope>NUCLEOTIDE SEQUENCE</scope>
    <source>
        <strain evidence="3">CGMCC 4.7403</strain>
    </source>
</reference>
<evidence type="ECO:0000256" key="1">
    <source>
        <dbReference type="SAM" id="SignalP"/>
    </source>
</evidence>
<dbReference type="AlphaFoldDB" id="A0A919GN74"/>
<dbReference type="SUPFAM" id="SSF74853">
    <property type="entry name" value="Lamin A/C globular tail domain"/>
    <property type="match status" value="1"/>
</dbReference>
<dbReference type="EMBL" id="BNAT01000007">
    <property type="protein sequence ID" value="GHH87016.1"/>
    <property type="molecule type" value="Genomic_DNA"/>
</dbReference>
<dbReference type="InterPro" id="IPR001322">
    <property type="entry name" value="Lamin_tail_dom"/>
</dbReference>
<dbReference type="Gene3D" id="2.60.40.1260">
    <property type="entry name" value="Lamin Tail domain"/>
    <property type="match status" value="1"/>
</dbReference>
<reference evidence="3" key="2">
    <citation type="submission" date="2020-09" db="EMBL/GenBank/DDBJ databases">
        <authorList>
            <person name="Sun Q."/>
            <person name="Zhou Y."/>
        </authorList>
    </citation>
    <scope>NUCLEOTIDE SEQUENCE</scope>
    <source>
        <strain evidence="3">CGMCC 4.7403</strain>
    </source>
</reference>
<dbReference type="InterPro" id="IPR036415">
    <property type="entry name" value="Lamin_tail_dom_sf"/>
</dbReference>
<organism evidence="3 4">
    <name type="scientific">Streptomyces capitiformicae</name>
    <dbReference type="NCBI Taxonomy" id="2014920"/>
    <lineage>
        <taxon>Bacteria</taxon>
        <taxon>Bacillati</taxon>
        <taxon>Actinomycetota</taxon>
        <taxon>Actinomycetes</taxon>
        <taxon>Kitasatosporales</taxon>
        <taxon>Streptomycetaceae</taxon>
        <taxon>Streptomyces</taxon>
    </lineage>
</organism>
<evidence type="ECO:0000313" key="4">
    <source>
        <dbReference type="Proteomes" id="UP000603227"/>
    </source>
</evidence>
<name>A0A919GN74_9ACTN</name>
<sequence length="165" mass="17770">MAIVNEDPGGISMSVRIRARAALPALAGAVALTGTLLSSPAEAAGRVYIYEVYYDSPGSDRGSNASLNAEWVIIKNTKSTTVSLKGWKLKDKTGYTYTFGDVKVSAGKSKKVHTGKGTNTAYDKYWGRSWYVWNNTGDTATLYNSAGAKAHTCSWSSIGRGYKYC</sequence>
<gene>
    <name evidence="3" type="ORF">GCM10017771_26490</name>
</gene>
<dbReference type="Proteomes" id="UP000603227">
    <property type="component" value="Unassembled WGS sequence"/>
</dbReference>